<proteinExistence type="predicted"/>
<evidence type="ECO:0000256" key="4">
    <source>
        <dbReference type="ARBA" id="ARBA00022989"/>
    </source>
</evidence>
<dbReference type="SMART" id="SM00849">
    <property type="entry name" value="Lactamase_B"/>
    <property type="match status" value="1"/>
</dbReference>
<evidence type="ECO:0000256" key="2">
    <source>
        <dbReference type="ARBA" id="ARBA00022475"/>
    </source>
</evidence>
<feature type="transmembrane region" description="Helical" evidence="6">
    <location>
        <begin position="317"/>
        <end position="350"/>
    </location>
</feature>
<dbReference type="InterPro" id="IPR052159">
    <property type="entry name" value="Competence_DNA_uptake"/>
</dbReference>
<evidence type="ECO:0000256" key="5">
    <source>
        <dbReference type="ARBA" id="ARBA00023136"/>
    </source>
</evidence>
<feature type="transmembrane region" description="Helical" evidence="6">
    <location>
        <begin position="57"/>
        <end position="74"/>
    </location>
</feature>
<dbReference type="GO" id="GO:0005886">
    <property type="term" value="C:plasma membrane"/>
    <property type="evidence" value="ECO:0007669"/>
    <property type="project" value="UniProtKB-SubCell"/>
</dbReference>
<feature type="transmembrane region" description="Helical" evidence="6">
    <location>
        <begin position="397"/>
        <end position="419"/>
    </location>
</feature>
<dbReference type="GO" id="GO:0030420">
    <property type="term" value="P:establishment of competence for transformation"/>
    <property type="evidence" value="ECO:0007669"/>
    <property type="project" value="InterPro"/>
</dbReference>
<evidence type="ECO:0000259" key="7">
    <source>
        <dbReference type="SMART" id="SM00849"/>
    </source>
</evidence>
<feature type="transmembrane region" description="Helical" evidence="6">
    <location>
        <begin position="426"/>
        <end position="451"/>
    </location>
</feature>
<dbReference type="NCBIfam" id="TIGR00360">
    <property type="entry name" value="ComEC_N-term"/>
    <property type="match status" value="1"/>
</dbReference>
<sequence length="779" mass="87887">MKALNKRCLLIKGNLLFYAIAASLAILVSRFDFHPLAIISTCFYLVFFLVKNRLPLFVYCLLTIITYLGVFHVTEISNKTSLQGGEYTSIGEIITIPTIDGNFLTGTIQNPQGEKLVFSYVLKTQNEKHLYKKLESGNSCTFKGELQIPKSPTMPNAFNYKQYLYDHHIHWKYQVKEIENCYSTNRGVMNTLVNLRKSGLNLVERNFSKTSVGIVQALIFGERHLLQEDIEQAYQELGIVHLLAISGLHVGLLVGGIYFLLIFFGITHEKSKIIMIIFLPIYMVLTGGAPSVLRASMMVIIYFVLQLLKQKVPPLDVISFTYLCLLFINPYYLFQIGFQLSFVVSFGLLLSSRILQYFTSWILKLTTVSLIAQICGIPLLLSNFYEFSLISLPMNMIFVPFYSFIILPLAIVATFTLSIPFIGPLFVYLITSLLELSHQLVLFASTIPLTITTGKPSLIFLFFCIVLLLLLFIRYEKTKKGKTLILPTMLLLLLFVCQALGQKMNSVGQVLTVDVGQGDSIFIQQPFNGGTFLIDTGGKVSFPKEEWEKSNRSYSIVKSVTVPYLKSIGVTKLNGLFLTHGDFDHIGEVLTLMDEIKIEQIIIPIGFERGELEENIINKAFEKGINIKEVKSGDQLNYKDLSFHVVSPNKLTESKNNDSLVLWAKIGGLKWVFTGDAEINSEELMIKSYPSLKADVMKVGHHGSKGSTSEKFLDAIDPSYAIVSAGYNNRYQHPHKEVVDKLFKRNINILRTDLDGAVLYRYKGNSGTFLTHPPYDEVK</sequence>
<feature type="transmembrane region" description="Helical" evidence="6">
    <location>
        <begin position="9"/>
        <end position="27"/>
    </location>
</feature>
<feature type="transmembrane region" description="Helical" evidence="6">
    <location>
        <begin position="276"/>
        <end position="305"/>
    </location>
</feature>
<feature type="transmembrane region" description="Helical" evidence="6">
    <location>
        <begin position="239"/>
        <end position="264"/>
    </location>
</feature>
<evidence type="ECO:0000256" key="3">
    <source>
        <dbReference type="ARBA" id="ARBA00022692"/>
    </source>
</evidence>
<feature type="domain" description="Metallo-beta-lactamase" evidence="7">
    <location>
        <begin position="517"/>
        <end position="727"/>
    </location>
</feature>
<keyword evidence="4 6" id="KW-1133">Transmembrane helix</keyword>
<accession>A0A5C6W2R7</accession>
<evidence type="ECO:0000313" key="9">
    <source>
        <dbReference type="Proteomes" id="UP000321363"/>
    </source>
</evidence>
<dbReference type="Pfam" id="PF00753">
    <property type="entry name" value="Lactamase_B"/>
    <property type="match status" value="1"/>
</dbReference>
<organism evidence="8 9">
    <name type="scientific">Metabacillus litoralis</name>
    <dbReference type="NCBI Taxonomy" id="152268"/>
    <lineage>
        <taxon>Bacteria</taxon>
        <taxon>Bacillati</taxon>
        <taxon>Bacillota</taxon>
        <taxon>Bacilli</taxon>
        <taxon>Bacillales</taxon>
        <taxon>Bacillaceae</taxon>
        <taxon>Metabacillus</taxon>
    </lineage>
</organism>
<keyword evidence="9" id="KW-1185">Reference proteome</keyword>
<dbReference type="InterPro" id="IPR004477">
    <property type="entry name" value="ComEC_N"/>
</dbReference>
<evidence type="ECO:0000313" key="8">
    <source>
        <dbReference type="EMBL" id="TXC90013.1"/>
    </source>
</evidence>
<evidence type="ECO:0000256" key="6">
    <source>
        <dbReference type="SAM" id="Phobius"/>
    </source>
</evidence>
<evidence type="ECO:0000256" key="1">
    <source>
        <dbReference type="ARBA" id="ARBA00004651"/>
    </source>
</evidence>
<dbReference type="Pfam" id="PF13567">
    <property type="entry name" value="DUF4131"/>
    <property type="match status" value="1"/>
</dbReference>
<keyword evidence="5 6" id="KW-0472">Membrane</keyword>
<dbReference type="InterPro" id="IPR001279">
    <property type="entry name" value="Metallo-B-lactamas"/>
</dbReference>
<dbReference type="Pfam" id="PF03772">
    <property type="entry name" value="Competence"/>
    <property type="match status" value="1"/>
</dbReference>
<dbReference type="InterPro" id="IPR035681">
    <property type="entry name" value="ComA-like_MBL"/>
</dbReference>
<feature type="transmembrane region" description="Helical" evidence="6">
    <location>
        <begin position="362"/>
        <end position="385"/>
    </location>
</feature>
<dbReference type="PANTHER" id="PTHR30619:SF1">
    <property type="entry name" value="RECOMBINATION PROTEIN 2"/>
    <property type="match status" value="1"/>
</dbReference>
<dbReference type="AlphaFoldDB" id="A0A5C6W2R7"/>
<dbReference type="CDD" id="cd07731">
    <property type="entry name" value="ComA-like_MBL-fold"/>
    <property type="match status" value="1"/>
</dbReference>
<feature type="transmembrane region" description="Helical" evidence="6">
    <location>
        <begin position="33"/>
        <end position="50"/>
    </location>
</feature>
<dbReference type="InterPro" id="IPR036866">
    <property type="entry name" value="RibonucZ/Hydroxyglut_hydro"/>
</dbReference>
<dbReference type="EMBL" id="VOQF01000007">
    <property type="protein sequence ID" value="TXC90013.1"/>
    <property type="molecule type" value="Genomic_DNA"/>
</dbReference>
<dbReference type="Gene3D" id="3.60.15.10">
    <property type="entry name" value="Ribonuclease Z/Hydroxyacylglutathione hydrolase-like"/>
    <property type="match status" value="1"/>
</dbReference>
<feature type="transmembrane region" description="Helical" evidence="6">
    <location>
        <begin position="457"/>
        <end position="475"/>
    </location>
</feature>
<gene>
    <name evidence="8" type="ORF">FS935_13165</name>
</gene>
<dbReference type="PANTHER" id="PTHR30619">
    <property type="entry name" value="DNA INTERNALIZATION/COMPETENCE PROTEIN COMEC/REC2"/>
    <property type="match status" value="1"/>
</dbReference>
<dbReference type="InterPro" id="IPR025405">
    <property type="entry name" value="DUF4131"/>
</dbReference>
<dbReference type="InterPro" id="IPR004797">
    <property type="entry name" value="Competence_ComEC/Rec2"/>
</dbReference>
<comment type="subcellular location">
    <subcellularLocation>
        <location evidence="1">Cell membrane</location>
        <topology evidence="1">Multi-pass membrane protein</topology>
    </subcellularLocation>
</comment>
<dbReference type="SUPFAM" id="SSF56281">
    <property type="entry name" value="Metallo-hydrolase/oxidoreductase"/>
    <property type="match status" value="1"/>
</dbReference>
<reference evidence="8 9" key="1">
    <citation type="journal article" date="2005" name="Int. J. Syst. Evol. Microbiol.">
        <title>Bacillus litoralis sp. nov., isolated from a tidal flat of the Yellow Sea in Korea.</title>
        <authorList>
            <person name="Yoon J.H."/>
            <person name="Oh T.K."/>
        </authorList>
    </citation>
    <scope>NUCLEOTIDE SEQUENCE [LARGE SCALE GENOMIC DNA]</scope>
    <source>
        <strain evidence="8 9">SW-211</strain>
    </source>
</reference>
<dbReference type="Proteomes" id="UP000321363">
    <property type="component" value="Unassembled WGS sequence"/>
</dbReference>
<comment type="caution">
    <text evidence="8">The sequence shown here is derived from an EMBL/GenBank/DDBJ whole genome shotgun (WGS) entry which is preliminary data.</text>
</comment>
<dbReference type="NCBIfam" id="TIGR00361">
    <property type="entry name" value="ComEC_Rec2"/>
    <property type="match status" value="1"/>
</dbReference>
<feature type="transmembrane region" description="Helical" evidence="6">
    <location>
        <begin position="484"/>
        <end position="501"/>
    </location>
</feature>
<name>A0A5C6W2R7_9BACI</name>
<keyword evidence="3 6" id="KW-0812">Transmembrane</keyword>
<protein>
    <submittedName>
        <fullName evidence="8">DNA internalization-related competence protein ComEC/Rec2</fullName>
    </submittedName>
</protein>
<keyword evidence="2" id="KW-1003">Cell membrane</keyword>